<dbReference type="RefSeq" id="WP_264090994.1">
    <property type="nucleotide sequence ID" value="NZ_JAMPJT010000011.1"/>
</dbReference>
<dbReference type="Proteomes" id="UP001165569">
    <property type="component" value="Unassembled WGS sequence"/>
</dbReference>
<gene>
    <name evidence="1" type="ORF">NC803_13925</name>
    <name evidence="2" type="ORF">NC856_13750</name>
</gene>
<evidence type="ECO:0000313" key="1">
    <source>
        <dbReference type="EMBL" id="MCV9879944.1"/>
    </source>
</evidence>
<accession>A0AA41Y3G5</accession>
<reference evidence="1" key="1">
    <citation type="submission" date="2022-04" db="EMBL/GenBank/DDBJ databases">
        <title>Brenneria sp. isolated from walnut trees in Serbia.</title>
        <authorList>
            <person name="Gasic K."/>
            <person name="Zlatkovic N."/>
            <person name="Kuzmanovic N."/>
        </authorList>
    </citation>
    <scope>NUCLEOTIDE SEQUENCE</scope>
    <source>
        <strain evidence="2">KBI 423</strain>
        <strain evidence="1">KBI 447</strain>
    </source>
</reference>
<proteinExistence type="predicted"/>
<comment type="caution">
    <text evidence="1">The sequence shown here is derived from an EMBL/GenBank/DDBJ whole genome shotgun (WGS) entry which is preliminary data.</text>
</comment>
<dbReference type="Proteomes" id="UP001165568">
    <property type="component" value="Unassembled WGS sequence"/>
</dbReference>
<dbReference type="EMBL" id="JAMPJT010000011">
    <property type="protein sequence ID" value="MCV9879944.1"/>
    <property type="molecule type" value="Genomic_DNA"/>
</dbReference>
<dbReference type="EMBL" id="JAMPJU010000011">
    <property type="protein sequence ID" value="MCV9883333.1"/>
    <property type="molecule type" value="Genomic_DNA"/>
</dbReference>
<evidence type="ECO:0000313" key="2">
    <source>
        <dbReference type="EMBL" id="MCV9883333.1"/>
    </source>
</evidence>
<protein>
    <submittedName>
        <fullName evidence="1">Uncharacterized protein</fullName>
    </submittedName>
</protein>
<evidence type="ECO:0000313" key="4">
    <source>
        <dbReference type="Proteomes" id="UP001165569"/>
    </source>
</evidence>
<name>A0AA41Y3G5_9GAMM</name>
<keyword evidence="3" id="KW-1185">Reference proteome</keyword>
<dbReference type="AlphaFoldDB" id="A0AA41Y3G5"/>
<evidence type="ECO:0000313" key="3">
    <source>
        <dbReference type="Proteomes" id="UP001165568"/>
    </source>
</evidence>
<sequence>MFPWRKNQPKRTEQKAELLTIHIQKISSYPDVFAKAQPIVKVKQLKSEESTSEDKIMRPQIRLPVILLMNMADLSADYLSDSHQQLNK</sequence>
<organism evidence="1 4">
    <name type="scientific">Brenneria izbisi</name>
    <dbReference type="NCBI Taxonomy" id="2939450"/>
    <lineage>
        <taxon>Bacteria</taxon>
        <taxon>Pseudomonadati</taxon>
        <taxon>Pseudomonadota</taxon>
        <taxon>Gammaproteobacteria</taxon>
        <taxon>Enterobacterales</taxon>
        <taxon>Pectobacteriaceae</taxon>
        <taxon>Brenneria</taxon>
    </lineage>
</organism>